<protein>
    <submittedName>
        <fullName evidence="3">VWA domain-containing protein</fullName>
    </submittedName>
</protein>
<dbReference type="Pfam" id="PF13400">
    <property type="entry name" value="Tad"/>
    <property type="match status" value="1"/>
</dbReference>
<dbReference type="Proteomes" id="UP000308530">
    <property type="component" value="Chromosome"/>
</dbReference>
<dbReference type="InterPro" id="IPR028087">
    <property type="entry name" value="Tad_N"/>
</dbReference>
<keyword evidence="1" id="KW-0812">Transmembrane</keyword>
<organism evidence="3 4">
    <name type="scientific">Peteryoungia desertarenae</name>
    <dbReference type="NCBI Taxonomy" id="1813451"/>
    <lineage>
        <taxon>Bacteria</taxon>
        <taxon>Pseudomonadati</taxon>
        <taxon>Pseudomonadota</taxon>
        <taxon>Alphaproteobacteria</taxon>
        <taxon>Hyphomicrobiales</taxon>
        <taxon>Rhizobiaceae</taxon>
        <taxon>Peteryoungia</taxon>
    </lineage>
</organism>
<feature type="domain" description="VWFA" evidence="2">
    <location>
        <begin position="151"/>
        <end position="441"/>
    </location>
</feature>
<evidence type="ECO:0000313" key="4">
    <source>
        <dbReference type="Proteomes" id="UP000308530"/>
    </source>
</evidence>
<dbReference type="SUPFAM" id="SSF53300">
    <property type="entry name" value="vWA-like"/>
    <property type="match status" value="1"/>
</dbReference>
<keyword evidence="1" id="KW-1133">Transmembrane helix</keyword>
<dbReference type="InterPro" id="IPR002035">
    <property type="entry name" value="VWF_A"/>
</dbReference>
<keyword evidence="4" id="KW-1185">Reference proteome</keyword>
<dbReference type="RefSeq" id="WP_138288610.1">
    <property type="nucleotide sequence ID" value="NZ_CP058350.1"/>
</dbReference>
<dbReference type="PROSITE" id="PS50234">
    <property type="entry name" value="VWFA"/>
    <property type="match status" value="1"/>
</dbReference>
<accession>A0ABX6QIZ2</accession>
<evidence type="ECO:0000259" key="2">
    <source>
        <dbReference type="PROSITE" id="PS50234"/>
    </source>
</evidence>
<dbReference type="Gene3D" id="3.40.50.410">
    <property type="entry name" value="von Willebrand factor, type A domain"/>
    <property type="match status" value="1"/>
</dbReference>
<dbReference type="InterPro" id="IPR036465">
    <property type="entry name" value="vWFA_dom_sf"/>
</dbReference>
<name>A0ABX6QIZ2_9HYPH</name>
<evidence type="ECO:0000256" key="1">
    <source>
        <dbReference type="SAM" id="Phobius"/>
    </source>
</evidence>
<keyword evidence="1" id="KW-0472">Membrane</keyword>
<gene>
    <name evidence="3" type="ORF">FE840_002585</name>
</gene>
<reference evidence="3 4" key="1">
    <citation type="submission" date="2020-06" db="EMBL/GenBank/DDBJ databases">
        <title>Genome sequence of Rhizobium sp strain ADMK78.</title>
        <authorList>
            <person name="Rahi P."/>
        </authorList>
    </citation>
    <scope>NUCLEOTIDE SEQUENCE [LARGE SCALE GENOMIC DNA]</scope>
    <source>
        <strain evidence="3 4">ADMK78</strain>
    </source>
</reference>
<dbReference type="EMBL" id="CP058350">
    <property type="protein sequence ID" value="QLF68526.1"/>
    <property type="molecule type" value="Genomic_DNA"/>
</dbReference>
<proteinExistence type="predicted"/>
<sequence length="452" mass="50174">MKTPRRIRNHRSAASFFLNVFRRGLRCTSGQFGILFAVIAPVSIVAIGGTIDIAMAERVRTDLQKTLDNATLAAASITQNQNAEAVVNEFLRTHFGGGVTASVSMRATADTRVVNSVATYTHKTYFLHLLDMDVLNISVSSTASEYAQNVELSLVLDISGSMLAGETVTRIDALRPAAQRFVEEVLNERTKLTTTINLIPYSGQVALGARAFDTLTGGTSTGVRKHNHSSCIGDRSTRYSSSIPNFRQAEHVPHFATNRWAREFEPWQCPNDESAAILFSNDKKALSERIAEMQLHDGTGTHIGMRWAIMTLDNRFNTHVRQLDRAEAFDIDDRHLNRPLPFNSGSRKVIVLMTDGEVWHQHRPETSDPLGPVRKIVDKSQTQRVLREACSWAKNNKIEIYTIGYEVTDNDANSILKNCASSPSHYYDADIENIDIILSNIAGNISGLKLTQ</sequence>
<feature type="transmembrane region" description="Helical" evidence="1">
    <location>
        <begin position="32"/>
        <end position="55"/>
    </location>
</feature>
<evidence type="ECO:0000313" key="3">
    <source>
        <dbReference type="EMBL" id="QLF68526.1"/>
    </source>
</evidence>